<dbReference type="PANTHER" id="PTHR11699">
    <property type="entry name" value="ALDEHYDE DEHYDROGENASE-RELATED"/>
    <property type="match status" value="1"/>
</dbReference>
<dbReference type="InterPro" id="IPR016160">
    <property type="entry name" value="Ald_DH_CS_CYS"/>
</dbReference>
<dbReference type="Pfam" id="PF00171">
    <property type="entry name" value="Aldedh"/>
    <property type="match status" value="1"/>
</dbReference>
<dbReference type="InterPro" id="IPR016161">
    <property type="entry name" value="Ald_DH/histidinol_DH"/>
</dbReference>
<dbReference type="OrthoDB" id="310895at2759"/>
<dbReference type="Gene3D" id="3.40.605.10">
    <property type="entry name" value="Aldehyde Dehydrogenase, Chain A, domain 1"/>
    <property type="match status" value="1"/>
</dbReference>
<dbReference type="EC" id="1.2.1.3" evidence="3"/>
<gene>
    <name evidence="6" type="ORF">B0A52_05820</name>
</gene>
<dbReference type="SUPFAM" id="SSF53720">
    <property type="entry name" value="ALDH-like"/>
    <property type="match status" value="1"/>
</dbReference>
<name>A0A438N2W5_EXOME</name>
<dbReference type="Gene3D" id="3.40.309.10">
    <property type="entry name" value="Aldehyde Dehydrogenase, Chain A, domain 2"/>
    <property type="match status" value="1"/>
</dbReference>
<dbReference type="GO" id="GO:0004029">
    <property type="term" value="F:aldehyde dehydrogenase (NAD+) activity"/>
    <property type="evidence" value="ECO:0007669"/>
    <property type="project" value="UniProtKB-EC"/>
</dbReference>
<dbReference type="FunFam" id="3.40.309.10:FF:000012">
    <property type="entry name" value="Betaine aldehyde dehydrogenase"/>
    <property type="match status" value="1"/>
</dbReference>
<comment type="catalytic activity">
    <reaction evidence="4">
        <text>an aldehyde + NAD(+) + H2O = a carboxylate + NADH + 2 H(+)</text>
        <dbReference type="Rhea" id="RHEA:16185"/>
        <dbReference type="ChEBI" id="CHEBI:15377"/>
        <dbReference type="ChEBI" id="CHEBI:15378"/>
        <dbReference type="ChEBI" id="CHEBI:17478"/>
        <dbReference type="ChEBI" id="CHEBI:29067"/>
        <dbReference type="ChEBI" id="CHEBI:57540"/>
        <dbReference type="ChEBI" id="CHEBI:57945"/>
        <dbReference type="EC" id="1.2.1.3"/>
    </reaction>
</comment>
<evidence type="ECO:0000313" key="6">
    <source>
        <dbReference type="EMBL" id="RVX69985.1"/>
    </source>
</evidence>
<comment type="similarity">
    <text evidence="1">Belongs to the aldehyde dehydrogenase family.</text>
</comment>
<evidence type="ECO:0000256" key="3">
    <source>
        <dbReference type="ARBA" id="ARBA00024226"/>
    </source>
</evidence>
<keyword evidence="2" id="KW-0560">Oxidoreductase</keyword>
<evidence type="ECO:0000313" key="7">
    <source>
        <dbReference type="Proteomes" id="UP000288859"/>
    </source>
</evidence>
<dbReference type="EMBL" id="NAJM01000026">
    <property type="protein sequence ID" value="RVX69985.1"/>
    <property type="molecule type" value="Genomic_DNA"/>
</dbReference>
<dbReference type="InterPro" id="IPR015590">
    <property type="entry name" value="Aldehyde_DH_dom"/>
</dbReference>
<dbReference type="Proteomes" id="UP000288859">
    <property type="component" value="Unassembled WGS sequence"/>
</dbReference>
<reference evidence="6 7" key="1">
    <citation type="submission" date="2017-03" db="EMBL/GenBank/DDBJ databases">
        <title>Genomes of endolithic fungi from Antarctica.</title>
        <authorList>
            <person name="Coleine C."/>
            <person name="Masonjones S."/>
            <person name="Stajich J.E."/>
        </authorList>
    </citation>
    <scope>NUCLEOTIDE SEQUENCE [LARGE SCALE GENOMIC DNA]</scope>
    <source>
        <strain evidence="6 7">CCFEE 6314</strain>
    </source>
</reference>
<proteinExistence type="inferred from homology"/>
<feature type="domain" description="Aldehyde dehydrogenase" evidence="5">
    <location>
        <begin position="30"/>
        <end position="485"/>
    </location>
</feature>
<evidence type="ECO:0000259" key="5">
    <source>
        <dbReference type="Pfam" id="PF00171"/>
    </source>
</evidence>
<dbReference type="PROSITE" id="PS00070">
    <property type="entry name" value="ALDEHYDE_DEHYDR_CYS"/>
    <property type="match status" value="1"/>
</dbReference>
<evidence type="ECO:0000256" key="2">
    <source>
        <dbReference type="ARBA" id="ARBA00023002"/>
    </source>
</evidence>
<accession>A0A438N2W5</accession>
<protein>
    <recommendedName>
        <fullName evidence="3">aldehyde dehydrogenase (NAD(+))</fullName>
        <ecNumber evidence="3">1.2.1.3</ecNumber>
    </recommendedName>
</protein>
<dbReference type="CDD" id="cd07078">
    <property type="entry name" value="ALDH"/>
    <property type="match status" value="1"/>
</dbReference>
<dbReference type="AlphaFoldDB" id="A0A438N2W5"/>
<evidence type="ECO:0000256" key="1">
    <source>
        <dbReference type="ARBA" id="ARBA00009986"/>
    </source>
</evidence>
<dbReference type="InterPro" id="IPR016162">
    <property type="entry name" value="Ald_DH_N"/>
</dbReference>
<organism evidence="6 7">
    <name type="scientific">Exophiala mesophila</name>
    <name type="common">Black yeast-like fungus</name>
    <dbReference type="NCBI Taxonomy" id="212818"/>
    <lineage>
        <taxon>Eukaryota</taxon>
        <taxon>Fungi</taxon>
        <taxon>Dikarya</taxon>
        <taxon>Ascomycota</taxon>
        <taxon>Pezizomycotina</taxon>
        <taxon>Eurotiomycetes</taxon>
        <taxon>Chaetothyriomycetidae</taxon>
        <taxon>Chaetothyriales</taxon>
        <taxon>Herpotrichiellaceae</taxon>
        <taxon>Exophiala</taxon>
    </lineage>
</organism>
<evidence type="ECO:0000256" key="4">
    <source>
        <dbReference type="ARBA" id="ARBA00049194"/>
    </source>
</evidence>
<comment type="caution">
    <text evidence="6">The sequence shown here is derived from an EMBL/GenBank/DDBJ whole genome shotgun (WGS) entry which is preliminary data.</text>
</comment>
<dbReference type="VEuPathDB" id="FungiDB:PV10_08990"/>
<dbReference type="FunFam" id="3.40.605.10:FF:000007">
    <property type="entry name" value="NAD/NADP-dependent betaine aldehyde dehydrogenase"/>
    <property type="match status" value="1"/>
</dbReference>
<sequence length="518" mass="55982">MGSIEVPAPKKAPLKYEAITRFPLSSDNPAHLFDVHNPATGEVITTVQGCGEEEVQKAVAIAKKAFQEDWRWRSARERSQLLLRAADRLEEHADELARLLSLENGKPVSQARQADVTFVIGVYRFFASLVDKIPNEMYDQHSIYASVVHEPYGVCVGILPFNWPPIHVGGKTAPALAAGNTIIIKPGEQAPLTVMRIIEIISSVLPPGVIQGIPAAGTTVPAALAGHPDVRKISFTGSTRGGAAVSKIAADNITHMSLELGGKNSFIIFDDADIDSAVRSAVDGGYFNQGEACTAASRILVQRGVAESVISKMAGAVRRLKVGNGANQETHVGPLITKEHQQKVLKYIELGVSEGAKIEAQAPLPTDPALQQGFFVQPTLFTNVTRDMRIAREEMFGPIVTVNVFETYDEAISIANDTDYGLVTAVFSRDTTKALRAAREIDVGMAFINNYSRMALGTPFGGAKHSGYGREHCIETLREYSRPKSMRIPTGRATIPQWAKVAELFDVPPTNGAPNGHL</sequence>
<dbReference type="InterPro" id="IPR016163">
    <property type="entry name" value="Ald_DH_C"/>
</dbReference>